<dbReference type="GO" id="GO:0047061">
    <property type="term" value="F:glucose-fructose oxidoreductase activity"/>
    <property type="evidence" value="ECO:0007669"/>
    <property type="project" value="UniProtKB-EC"/>
</dbReference>
<accession>A0A5C5YPB2</accession>
<protein>
    <submittedName>
        <fullName evidence="4">Glucose--fructose oxidoreductase</fullName>
        <ecNumber evidence="4">1.1.99.28</ecNumber>
    </submittedName>
</protein>
<dbReference type="InterPro" id="IPR036291">
    <property type="entry name" value="NAD(P)-bd_dom_sf"/>
</dbReference>
<dbReference type="Gene3D" id="3.40.50.720">
    <property type="entry name" value="NAD(P)-binding Rossmann-like Domain"/>
    <property type="match status" value="1"/>
</dbReference>
<dbReference type="SUPFAM" id="SSF55347">
    <property type="entry name" value="Glyceraldehyde-3-phosphate dehydrogenase-like, C-terminal domain"/>
    <property type="match status" value="1"/>
</dbReference>
<dbReference type="RefSeq" id="WP_146404413.1">
    <property type="nucleotide sequence ID" value="NZ_SJPJ01000002.1"/>
</dbReference>
<dbReference type="PANTHER" id="PTHR43818">
    <property type="entry name" value="BCDNA.GH03377"/>
    <property type="match status" value="1"/>
</dbReference>
<proteinExistence type="predicted"/>
<keyword evidence="5" id="KW-1185">Reference proteome</keyword>
<evidence type="ECO:0000256" key="1">
    <source>
        <dbReference type="ARBA" id="ARBA00023002"/>
    </source>
</evidence>
<dbReference type="EMBL" id="SJPJ01000002">
    <property type="protein sequence ID" value="TWT76687.1"/>
    <property type="molecule type" value="Genomic_DNA"/>
</dbReference>
<feature type="domain" description="GFO/IDH/MocA-like oxidoreductase" evidence="3">
    <location>
        <begin position="136"/>
        <end position="277"/>
    </location>
</feature>
<dbReference type="OrthoDB" id="9776544at2"/>
<evidence type="ECO:0000313" key="5">
    <source>
        <dbReference type="Proteomes" id="UP000315010"/>
    </source>
</evidence>
<dbReference type="InterPro" id="IPR055170">
    <property type="entry name" value="GFO_IDH_MocA-like_dom"/>
</dbReference>
<comment type="caution">
    <text evidence="4">The sequence shown here is derived from an EMBL/GenBank/DDBJ whole genome shotgun (WGS) entry which is preliminary data.</text>
</comment>
<evidence type="ECO:0000259" key="3">
    <source>
        <dbReference type="Pfam" id="PF22725"/>
    </source>
</evidence>
<gene>
    <name evidence="4" type="primary">gfo_5</name>
    <name evidence="4" type="ORF">CA13_71840</name>
</gene>
<keyword evidence="1 4" id="KW-0560">Oxidoreductase</keyword>
<name>A0A5C5YPB2_9BACT</name>
<dbReference type="GO" id="GO:0000166">
    <property type="term" value="F:nucleotide binding"/>
    <property type="evidence" value="ECO:0007669"/>
    <property type="project" value="InterPro"/>
</dbReference>
<dbReference type="PANTHER" id="PTHR43818:SF11">
    <property type="entry name" value="BCDNA.GH03377"/>
    <property type="match status" value="1"/>
</dbReference>
<sequence length="358" mass="39737">MAKCKVVGINFDHFHMGDLLRNAFDHPDVDLVGICDVDPARMVDAVKAFSISQDDVYTDYRECLEKTKPDLVILCPAAAQHGEWVEKVAPFGCDIMVEKPFAATLAEADQMIAAMNASGHRLAINWPLAWVPSHCTAKRLIDEGLIGEVIEFHHYGGNRGPLWHVADKVERTAEQVEQEKPNSWFYKASAGGGSLLDYAGYGTTLGTWYMNGRKPIEVTCVVDQPAGLEVDEHSVIVCRYHTGLSKVETRWGTFTDPWTNQPQPKCGFVIVGTEGTIASEDYGKTIHVQTRDCPEGKDVPSDELKEPRQDPIQYLVDVIRRDSDVEGILSTEISRIGQQIVDSAVLSAREKRTVELLP</sequence>
<evidence type="ECO:0000259" key="2">
    <source>
        <dbReference type="Pfam" id="PF01408"/>
    </source>
</evidence>
<organism evidence="4 5">
    <name type="scientific">Novipirellula herctigrandis</name>
    <dbReference type="NCBI Taxonomy" id="2527986"/>
    <lineage>
        <taxon>Bacteria</taxon>
        <taxon>Pseudomonadati</taxon>
        <taxon>Planctomycetota</taxon>
        <taxon>Planctomycetia</taxon>
        <taxon>Pirellulales</taxon>
        <taxon>Pirellulaceae</taxon>
        <taxon>Novipirellula</taxon>
    </lineage>
</organism>
<dbReference type="InterPro" id="IPR050463">
    <property type="entry name" value="Gfo/Idh/MocA_oxidrdct_glycsds"/>
</dbReference>
<dbReference type="Pfam" id="PF22725">
    <property type="entry name" value="GFO_IDH_MocA_C3"/>
    <property type="match status" value="1"/>
</dbReference>
<evidence type="ECO:0000313" key="4">
    <source>
        <dbReference type="EMBL" id="TWT76687.1"/>
    </source>
</evidence>
<feature type="domain" description="Gfo/Idh/MocA-like oxidoreductase N-terminal" evidence="2">
    <location>
        <begin position="3"/>
        <end position="124"/>
    </location>
</feature>
<dbReference type="SUPFAM" id="SSF51735">
    <property type="entry name" value="NAD(P)-binding Rossmann-fold domains"/>
    <property type="match status" value="1"/>
</dbReference>
<dbReference type="Pfam" id="PF01408">
    <property type="entry name" value="GFO_IDH_MocA"/>
    <property type="match status" value="1"/>
</dbReference>
<dbReference type="AlphaFoldDB" id="A0A5C5YPB2"/>
<dbReference type="EC" id="1.1.99.28" evidence="4"/>
<dbReference type="Proteomes" id="UP000315010">
    <property type="component" value="Unassembled WGS sequence"/>
</dbReference>
<reference evidence="4 5" key="1">
    <citation type="submission" date="2019-02" db="EMBL/GenBank/DDBJ databases">
        <title>Deep-cultivation of Planctomycetes and their phenomic and genomic characterization uncovers novel biology.</title>
        <authorList>
            <person name="Wiegand S."/>
            <person name="Jogler M."/>
            <person name="Boedeker C."/>
            <person name="Pinto D."/>
            <person name="Vollmers J."/>
            <person name="Rivas-Marin E."/>
            <person name="Kohn T."/>
            <person name="Peeters S.H."/>
            <person name="Heuer A."/>
            <person name="Rast P."/>
            <person name="Oberbeckmann S."/>
            <person name="Bunk B."/>
            <person name="Jeske O."/>
            <person name="Meyerdierks A."/>
            <person name="Storesund J.E."/>
            <person name="Kallscheuer N."/>
            <person name="Luecker S."/>
            <person name="Lage O.M."/>
            <person name="Pohl T."/>
            <person name="Merkel B.J."/>
            <person name="Hornburger P."/>
            <person name="Mueller R.-W."/>
            <person name="Bruemmer F."/>
            <person name="Labrenz M."/>
            <person name="Spormann A.M."/>
            <person name="Op Den Camp H."/>
            <person name="Overmann J."/>
            <person name="Amann R."/>
            <person name="Jetten M.S.M."/>
            <person name="Mascher T."/>
            <person name="Medema M.H."/>
            <person name="Devos D.P."/>
            <person name="Kaster A.-K."/>
            <person name="Ovreas L."/>
            <person name="Rohde M."/>
            <person name="Galperin M.Y."/>
            <person name="Jogler C."/>
        </authorList>
    </citation>
    <scope>NUCLEOTIDE SEQUENCE [LARGE SCALE GENOMIC DNA]</scope>
    <source>
        <strain evidence="4 5">CA13</strain>
    </source>
</reference>
<dbReference type="InterPro" id="IPR000683">
    <property type="entry name" value="Gfo/Idh/MocA-like_OxRdtase_N"/>
</dbReference>
<dbReference type="Gene3D" id="3.30.360.10">
    <property type="entry name" value="Dihydrodipicolinate Reductase, domain 2"/>
    <property type="match status" value="1"/>
</dbReference>